<dbReference type="Pfam" id="PF07647">
    <property type="entry name" value="SAM_2"/>
    <property type="match status" value="1"/>
</dbReference>
<feature type="repeat" description="ANK" evidence="3">
    <location>
        <begin position="218"/>
        <end position="250"/>
    </location>
</feature>
<evidence type="ECO:0000313" key="9">
    <source>
        <dbReference type="RefSeq" id="XP_065648436.1"/>
    </source>
</evidence>
<keyword evidence="4" id="KW-0520">NAD</keyword>
<feature type="repeat" description="ANK" evidence="3">
    <location>
        <begin position="65"/>
        <end position="97"/>
    </location>
</feature>
<dbReference type="Pfam" id="PF00644">
    <property type="entry name" value="PARP"/>
    <property type="match status" value="1"/>
</dbReference>
<keyword evidence="1" id="KW-0677">Repeat</keyword>
<dbReference type="CDD" id="cd09524">
    <property type="entry name" value="SAM_tankyrase1_2"/>
    <property type="match status" value="1"/>
</dbReference>
<feature type="domain" description="SAM" evidence="6">
    <location>
        <begin position="886"/>
        <end position="940"/>
    </location>
</feature>
<dbReference type="Gene3D" id="6.20.320.10">
    <property type="match status" value="1"/>
</dbReference>
<dbReference type="SUPFAM" id="SSF47769">
    <property type="entry name" value="SAM/Pointed domain"/>
    <property type="match status" value="1"/>
</dbReference>
<evidence type="ECO:0000256" key="4">
    <source>
        <dbReference type="RuleBase" id="RU362114"/>
    </source>
</evidence>
<dbReference type="InterPro" id="IPR036770">
    <property type="entry name" value="Ankyrin_rpt-contain_sf"/>
</dbReference>
<dbReference type="Gene3D" id="1.10.150.50">
    <property type="entry name" value="Transcription Factor, Ets-1"/>
    <property type="match status" value="1"/>
</dbReference>
<proteinExistence type="predicted"/>
<evidence type="ECO:0000259" key="6">
    <source>
        <dbReference type="PROSITE" id="PS50105"/>
    </source>
</evidence>
<feature type="repeat" description="ANK" evidence="3">
    <location>
        <begin position="755"/>
        <end position="784"/>
    </location>
</feature>
<dbReference type="PROSITE" id="PS50105">
    <property type="entry name" value="SAM_DOMAIN"/>
    <property type="match status" value="1"/>
</dbReference>
<dbReference type="InterPro" id="IPR002110">
    <property type="entry name" value="Ankyrin_rpt"/>
</dbReference>
<dbReference type="Pfam" id="PF12796">
    <property type="entry name" value="Ank_2"/>
    <property type="match status" value="5"/>
</dbReference>
<keyword evidence="8" id="KW-1185">Reference proteome</keyword>
<dbReference type="EC" id="2.4.2.-" evidence="4"/>
<keyword evidence="2 3" id="KW-0040">ANK repeat</keyword>
<evidence type="ECO:0000256" key="1">
    <source>
        <dbReference type="ARBA" id="ARBA00022737"/>
    </source>
</evidence>
<feature type="repeat" description="ANK" evidence="3">
    <location>
        <begin position="407"/>
        <end position="439"/>
    </location>
</feature>
<feature type="repeat" description="ANK" evidence="3">
    <location>
        <begin position="251"/>
        <end position="283"/>
    </location>
</feature>
<dbReference type="PANTHER" id="PTHR24123">
    <property type="entry name" value="ANKYRIN REPEAT-CONTAINING"/>
    <property type="match status" value="1"/>
</dbReference>
<dbReference type="Proteomes" id="UP001652625">
    <property type="component" value="Chromosome 03"/>
</dbReference>
<sequence>MALGRPNRAMPSRRNSVASNFMDGGVHENDSGRELFEACRTGDVIRVRYLIQNNWDVNMRDTAGRKSTPLHFAAGFGRKDIVEYLLDAGADVHARDDGGLIPLHNACSFGHVEVTLSLLRHHADVNARDNWNFTPLHEAAIKGKVEVCIALLQHGADPLIRNTDGKTARDLAEATAKAVLTGEYKKEELLDSARSGCEEKMLSLITSLNVNCHAGDGRKSTPLHLAAGYNRTRIVEILLKHGADVHAKDKGGLVPLHNACSYGHYEVTELLVKHGASVNAMDLWQFTPLHEAASKMRIEVCTLLLSYGADPTVLNCHSKTAIDVAPVQELKDKLLYEYRGHTYLEAVKSSDLSKIKRIIAPDLVNFVHPLTLNSALHVCALSTSAKRDRVADFLIKKGCNMNFCNKQKLTPLHLCAGNDNVVVTEILIKAGADCNIVNESLQSPLHIAAQSGYAHICYILLMNGADPTIRNSSGYTPAQVGTESVQKIFQARLEPMLKDVDINLLEASKTGDFELIQSLCTPQNVNCRDVAGRMSTPLHFASGYNRMDIVEHLLRCGADVHAKDKGGLVPLHNACSYGHFEIAEILVRHGANVNAADYWKFTPLHEAAAKGKFDICKLLLKHGADPKKKNHEGYTPLDLVKEGFPDVADLLRGDAALLEAAKKGNLAKVMKLVTHQNINCRDTLGRNSTPLHLAAGYNHVEVAEYLLEFGADVNAQDKGGLIPLHNASSYGHVDIAALLIKYKADVNATDRWLFTPLHEAAQKGRTQLCALLLTHGANANMKNQEGQTPIDLATADDVQVLLQDSMVSKSEVMQITSNSCSIKSPINLPQVLPVSNDSSSQLEPQGLTKPSTANQNLLLSEPCNSEGLQTKRLRDQAEGTNPLDIDIGTFLSSLQLEFLHEIFSREQITMDVLIEMGPDQLKEIGIIAYGHRHKILKGVKERLAGAGCTIVGEPFLSNINASGPNTILQELSMDEKDYQSVAEEMQSTVVEHKDGGVAGGIFSRYSSLKIERVINKKLWDKYYYQRKQVADANHNHPNERMLFHGSPFVNAIVQKGFDERHAYIGGMFGAGIYFAEHSSKSNQYVYGIGGGSGCPVHKDRSCYDCKRQIILCRVTLGKPFFQNSAMKMAHAPPGHHSVIGRPNSGVLSYPEYVVYRGEQAYPEYLITYKIERPNTLSSCQSAVD</sequence>
<evidence type="ECO:0000259" key="7">
    <source>
        <dbReference type="PROSITE" id="PS51059"/>
    </source>
</evidence>
<feature type="repeat" description="ANK" evidence="3">
    <location>
        <begin position="440"/>
        <end position="472"/>
    </location>
</feature>
<feature type="repeat" description="ANK" evidence="3">
    <location>
        <begin position="599"/>
        <end position="631"/>
    </location>
</feature>
<feature type="repeat" description="ANK" evidence="3">
    <location>
        <begin position="686"/>
        <end position="718"/>
    </location>
</feature>
<keyword evidence="4" id="KW-0808">Transferase</keyword>
<feature type="domain" description="PARP catalytic" evidence="7">
    <location>
        <begin position="972"/>
        <end position="1177"/>
    </location>
</feature>
<gene>
    <name evidence="9" type="primary">LOC100207492</name>
</gene>
<dbReference type="PANTHER" id="PTHR24123:SF143">
    <property type="entry name" value="INVERSIN"/>
    <property type="match status" value="1"/>
</dbReference>
<dbReference type="SUPFAM" id="SSF56399">
    <property type="entry name" value="ADP-ribosylation"/>
    <property type="match status" value="1"/>
</dbReference>
<feature type="region of interest" description="Disordered" evidence="5">
    <location>
        <begin position="1"/>
        <end position="22"/>
    </location>
</feature>
<dbReference type="SMART" id="SM00248">
    <property type="entry name" value="ANK"/>
    <property type="match status" value="17"/>
</dbReference>
<dbReference type="SUPFAM" id="SSF48403">
    <property type="entry name" value="Ankyrin repeat"/>
    <property type="match status" value="3"/>
</dbReference>
<reference evidence="9" key="1">
    <citation type="submission" date="2025-08" db="UniProtKB">
        <authorList>
            <consortium name="RefSeq"/>
        </authorList>
    </citation>
    <scope>IDENTIFICATION</scope>
</reference>
<dbReference type="PROSITE" id="PS50088">
    <property type="entry name" value="ANK_REPEAT"/>
    <property type="match status" value="14"/>
</dbReference>
<feature type="repeat" description="ANK" evidence="3">
    <location>
        <begin position="566"/>
        <end position="598"/>
    </location>
</feature>
<dbReference type="Pfam" id="PF13637">
    <property type="entry name" value="Ank_4"/>
    <property type="match status" value="1"/>
</dbReference>
<dbReference type="InterPro" id="IPR051165">
    <property type="entry name" value="Multifunctional_ANK_Repeat"/>
</dbReference>
<dbReference type="RefSeq" id="XP_065648436.1">
    <property type="nucleotide sequence ID" value="XM_065792364.1"/>
</dbReference>
<evidence type="ECO:0000256" key="2">
    <source>
        <dbReference type="ARBA" id="ARBA00023043"/>
    </source>
</evidence>
<evidence type="ECO:0000313" key="8">
    <source>
        <dbReference type="Proteomes" id="UP001652625"/>
    </source>
</evidence>
<name>A0ABM4BHE1_HYDVU</name>
<organism evidence="8 9">
    <name type="scientific">Hydra vulgaris</name>
    <name type="common">Hydra</name>
    <name type="synonym">Hydra attenuata</name>
    <dbReference type="NCBI Taxonomy" id="6087"/>
    <lineage>
        <taxon>Eukaryota</taxon>
        <taxon>Metazoa</taxon>
        <taxon>Cnidaria</taxon>
        <taxon>Hydrozoa</taxon>
        <taxon>Hydroidolina</taxon>
        <taxon>Anthoathecata</taxon>
        <taxon>Aplanulata</taxon>
        <taxon>Hydridae</taxon>
        <taxon>Hydra</taxon>
    </lineage>
</organism>
<dbReference type="PROSITE" id="PS51059">
    <property type="entry name" value="PARP_CATALYTIC"/>
    <property type="match status" value="1"/>
</dbReference>
<dbReference type="Gene3D" id="1.25.40.20">
    <property type="entry name" value="Ankyrin repeat-containing domain"/>
    <property type="match status" value="5"/>
</dbReference>
<dbReference type="SMART" id="SM00454">
    <property type="entry name" value="SAM"/>
    <property type="match status" value="1"/>
</dbReference>
<dbReference type="InterPro" id="IPR001660">
    <property type="entry name" value="SAM"/>
</dbReference>
<dbReference type="Pfam" id="PF00023">
    <property type="entry name" value="Ank"/>
    <property type="match status" value="3"/>
</dbReference>
<dbReference type="PROSITE" id="PS50297">
    <property type="entry name" value="ANK_REP_REGION"/>
    <property type="match status" value="14"/>
</dbReference>
<feature type="repeat" description="ANK" evidence="3">
    <location>
        <begin position="131"/>
        <end position="163"/>
    </location>
</feature>
<protein>
    <recommendedName>
        <fullName evidence="4">Poly [ADP-ribose] polymerase</fullName>
        <shortName evidence="4">PARP</shortName>
        <ecNumber evidence="4">2.4.2.-</ecNumber>
    </recommendedName>
</protein>
<dbReference type="InterPro" id="IPR012317">
    <property type="entry name" value="Poly(ADP-ribose)pol_cat_dom"/>
</dbReference>
<dbReference type="PRINTS" id="PR01415">
    <property type="entry name" value="ANKYRIN"/>
</dbReference>
<evidence type="ECO:0000256" key="3">
    <source>
        <dbReference type="PROSITE-ProRule" id="PRU00023"/>
    </source>
</evidence>
<feature type="repeat" description="ANK" evidence="3">
    <location>
        <begin position="533"/>
        <end position="565"/>
    </location>
</feature>
<dbReference type="GeneID" id="100207492"/>
<feature type="repeat" description="ANK" evidence="3">
    <location>
        <begin position="284"/>
        <end position="316"/>
    </location>
</feature>
<feature type="repeat" description="ANK" evidence="3">
    <location>
        <begin position="719"/>
        <end position="751"/>
    </location>
</feature>
<dbReference type="InterPro" id="IPR013761">
    <property type="entry name" value="SAM/pointed_sf"/>
</dbReference>
<dbReference type="Gene3D" id="3.90.228.10">
    <property type="match status" value="1"/>
</dbReference>
<keyword evidence="4" id="KW-0328">Glycosyltransferase</keyword>
<accession>A0ABM4BHE1</accession>
<feature type="repeat" description="ANK" evidence="3">
    <location>
        <begin position="98"/>
        <end position="130"/>
    </location>
</feature>
<evidence type="ECO:0000256" key="5">
    <source>
        <dbReference type="SAM" id="MobiDB-lite"/>
    </source>
</evidence>